<comment type="caution">
    <text evidence="1">The sequence shown here is derived from an EMBL/GenBank/DDBJ whole genome shotgun (WGS) entry which is preliminary data.</text>
</comment>
<keyword evidence="2" id="KW-1185">Reference proteome</keyword>
<evidence type="ECO:0000313" key="1">
    <source>
        <dbReference type="EMBL" id="RNA12586.1"/>
    </source>
</evidence>
<sequence>YICEISVNNAILKAQHRATRLVPELVDFEYSHQLSRLELTRDLTTVSIFIALSTTSVSPLLTMSPSLHLTSMTVPGMGAPMDPLRPLTAFGCAFKSFCTDLSLTSNDLN</sequence>
<name>A0A3M7QMC9_BRAPC</name>
<dbReference type="Proteomes" id="UP000276133">
    <property type="component" value="Unassembled WGS sequence"/>
</dbReference>
<gene>
    <name evidence="1" type="ORF">BpHYR1_009070</name>
</gene>
<dbReference type="OrthoDB" id="10596739at2759"/>
<evidence type="ECO:0000313" key="2">
    <source>
        <dbReference type="Proteomes" id="UP000276133"/>
    </source>
</evidence>
<dbReference type="EMBL" id="REGN01005653">
    <property type="protein sequence ID" value="RNA12586.1"/>
    <property type="molecule type" value="Genomic_DNA"/>
</dbReference>
<accession>A0A3M7QMC9</accession>
<dbReference type="AlphaFoldDB" id="A0A3M7QMC9"/>
<organism evidence="1 2">
    <name type="scientific">Brachionus plicatilis</name>
    <name type="common">Marine rotifer</name>
    <name type="synonym">Brachionus muelleri</name>
    <dbReference type="NCBI Taxonomy" id="10195"/>
    <lineage>
        <taxon>Eukaryota</taxon>
        <taxon>Metazoa</taxon>
        <taxon>Spiralia</taxon>
        <taxon>Gnathifera</taxon>
        <taxon>Rotifera</taxon>
        <taxon>Eurotatoria</taxon>
        <taxon>Monogononta</taxon>
        <taxon>Pseudotrocha</taxon>
        <taxon>Ploima</taxon>
        <taxon>Brachionidae</taxon>
        <taxon>Brachionus</taxon>
    </lineage>
</organism>
<reference evidence="1 2" key="1">
    <citation type="journal article" date="2018" name="Sci. Rep.">
        <title>Genomic signatures of local adaptation to the degree of environmental predictability in rotifers.</title>
        <authorList>
            <person name="Franch-Gras L."/>
            <person name="Hahn C."/>
            <person name="Garcia-Roger E.M."/>
            <person name="Carmona M.J."/>
            <person name="Serra M."/>
            <person name="Gomez A."/>
        </authorList>
    </citation>
    <scope>NUCLEOTIDE SEQUENCE [LARGE SCALE GENOMIC DNA]</scope>
    <source>
        <strain evidence="1">HYR1</strain>
    </source>
</reference>
<proteinExistence type="predicted"/>
<protein>
    <submittedName>
        <fullName evidence="1">Uncharacterized protein</fullName>
    </submittedName>
</protein>
<feature type="non-terminal residue" evidence="1">
    <location>
        <position position="1"/>
    </location>
</feature>